<dbReference type="PROSITE" id="PS51296">
    <property type="entry name" value="RIESKE"/>
    <property type="match status" value="1"/>
</dbReference>
<evidence type="ECO:0000259" key="5">
    <source>
        <dbReference type="PROSITE" id="PS51296"/>
    </source>
</evidence>
<keyword evidence="6" id="KW-0560">Oxidoreductase</keyword>
<evidence type="ECO:0000256" key="4">
    <source>
        <dbReference type="ARBA" id="ARBA00023014"/>
    </source>
</evidence>
<evidence type="ECO:0000313" key="6">
    <source>
        <dbReference type="EMBL" id="SHI35191.1"/>
    </source>
</evidence>
<dbReference type="STRING" id="415425.SAMN05444363_0186"/>
<name>A0A1M6AFK2_9FLAO</name>
<dbReference type="EMBL" id="FQZI01000001">
    <property type="protein sequence ID" value="SHI35191.1"/>
    <property type="molecule type" value="Genomic_DNA"/>
</dbReference>
<evidence type="ECO:0000256" key="3">
    <source>
        <dbReference type="ARBA" id="ARBA00023004"/>
    </source>
</evidence>
<dbReference type="GO" id="GO:0046872">
    <property type="term" value="F:metal ion binding"/>
    <property type="evidence" value="ECO:0007669"/>
    <property type="project" value="UniProtKB-KW"/>
</dbReference>
<dbReference type="Gene3D" id="2.102.10.10">
    <property type="entry name" value="Rieske [2Fe-2S] iron-sulphur domain"/>
    <property type="match status" value="1"/>
</dbReference>
<dbReference type="InterPro" id="IPR017941">
    <property type="entry name" value="Rieske_2Fe-2S"/>
</dbReference>
<keyword evidence="6" id="KW-0223">Dioxygenase</keyword>
<gene>
    <name evidence="6" type="ORF">SAMN05444363_0186</name>
</gene>
<evidence type="ECO:0000256" key="2">
    <source>
        <dbReference type="ARBA" id="ARBA00022723"/>
    </source>
</evidence>
<reference evidence="7" key="1">
    <citation type="submission" date="2016-11" db="EMBL/GenBank/DDBJ databases">
        <authorList>
            <person name="Varghese N."/>
            <person name="Submissions S."/>
        </authorList>
    </citation>
    <scope>NUCLEOTIDE SEQUENCE [LARGE SCALE GENOMIC DNA]</scope>
    <source>
        <strain evidence="7">DSM 18829</strain>
    </source>
</reference>
<dbReference type="Proteomes" id="UP000184488">
    <property type="component" value="Unassembled WGS sequence"/>
</dbReference>
<organism evidence="6 7">
    <name type="scientific">Flavobacterium terrae</name>
    <dbReference type="NCBI Taxonomy" id="415425"/>
    <lineage>
        <taxon>Bacteria</taxon>
        <taxon>Pseudomonadati</taxon>
        <taxon>Bacteroidota</taxon>
        <taxon>Flavobacteriia</taxon>
        <taxon>Flavobacteriales</taxon>
        <taxon>Flavobacteriaceae</taxon>
        <taxon>Flavobacterium</taxon>
    </lineage>
</organism>
<evidence type="ECO:0000256" key="1">
    <source>
        <dbReference type="ARBA" id="ARBA00022714"/>
    </source>
</evidence>
<dbReference type="PROSITE" id="PS51257">
    <property type="entry name" value="PROKAR_LIPOPROTEIN"/>
    <property type="match status" value="1"/>
</dbReference>
<dbReference type="GO" id="GO:0051213">
    <property type="term" value="F:dioxygenase activity"/>
    <property type="evidence" value="ECO:0007669"/>
    <property type="project" value="UniProtKB-KW"/>
</dbReference>
<evidence type="ECO:0000313" key="7">
    <source>
        <dbReference type="Proteomes" id="UP000184488"/>
    </source>
</evidence>
<dbReference type="RefSeq" id="WP_073307695.1">
    <property type="nucleotide sequence ID" value="NZ_FQZI01000001.1"/>
</dbReference>
<feature type="domain" description="Rieske" evidence="5">
    <location>
        <begin position="64"/>
        <end position="139"/>
    </location>
</feature>
<dbReference type="OrthoDB" id="1201186at2"/>
<dbReference type="InterPro" id="IPR036922">
    <property type="entry name" value="Rieske_2Fe-2S_sf"/>
</dbReference>
<keyword evidence="4" id="KW-0411">Iron-sulfur</keyword>
<protein>
    <submittedName>
        <fullName evidence="6">Ferredoxin subunit of nitrite reductase or a ring-hydroxylating dioxygenase</fullName>
    </submittedName>
</protein>
<accession>A0A1M6AFK2</accession>
<dbReference type="GO" id="GO:0051537">
    <property type="term" value="F:2 iron, 2 sulfur cluster binding"/>
    <property type="evidence" value="ECO:0007669"/>
    <property type="project" value="UniProtKB-KW"/>
</dbReference>
<keyword evidence="7" id="KW-1185">Reference proteome</keyword>
<proteinExistence type="predicted"/>
<keyword evidence="3" id="KW-0408">Iron</keyword>
<dbReference type="AlphaFoldDB" id="A0A1M6AFK2"/>
<sequence length="141" mass="15556">MKQIIALIITLLLVSCDKDKPVNNNQYLQNVSFSKEINTNLPQYNSLKFPGNSMVITDAGAGIQGIIIVAAGTSDYRAWEASCPNQYPVACSRLTIEGGYAKCSCENSKYSIYIGSGENGEQYPLKQYRTEILGDVIRVYN</sequence>
<dbReference type="SUPFAM" id="SSF50022">
    <property type="entry name" value="ISP domain"/>
    <property type="match status" value="1"/>
</dbReference>
<keyword evidence="1" id="KW-0001">2Fe-2S</keyword>
<keyword evidence="2" id="KW-0479">Metal-binding</keyword>